<keyword evidence="10" id="KW-1185">Reference proteome</keyword>
<reference evidence="9 10" key="1">
    <citation type="journal article" date="2011" name="Front. Microbiol.">
        <title>Genomic signatures of strain selection and enhancement in Bacillus atrophaeus var. globigii, a historical biowarfare simulant.</title>
        <authorList>
            <person name="Gibbons H.S."/>
            <person name="Broomall S.M."/>
            <person name="McNew L.A."/>
            <person name="Daligault H."/>
            <person name="Chapman C."/>
            <person name="Bruce D."/>
            <person name="Karavis M."/>
            <person name="Krepps M."/>
            <person name="McGregor P.A."/>
            <person name="Hong C."/>
            <person name="Park K.H."/>
            <person name="Akmal A."/>
            <person name="Feldman A."/>
            <person name="Lin J.S."/>
            <person name="Chang W.E."/>
            <person name="Higgs B.W."/>
            <person name="Demirev P."/>
            <person name="Lindquist J."/>
            <person name="Liem A."/>
            <person name="Fochler E."/>
            <person name="Read T.D."/>
            <person name="Tapia R."/>
            <person name="Johnson S."/>
            <person name="Bishop-Lilly K.A."/>
            <person name="Detter C."/>
            <person name="Han C."/>
            <person name="Sozhamannan S."/>
            <person name="Rosenzweig C.N."/>
            <person name="Skowronski E.W."/>
        </authorList>
    </citation>
    <scope>NUCLEOTIDE SEQUENCE [LARGE SCALE GENOMIC DNA]</scope>
    <source>
        <strain evidence="9 10">AK5</strain>
    </source>
</reference>
<dbReference type="OrthoDB" id="6241219at2"/>
<evidence type="ECO:0000256" key="7">
    <source>
        <dbReference type="SAM" id="Phobius"/>
    </source>
</evidence>
<dbReference type="RefSeq" id="WP_126793784.1">
    <property type="nucleotide sequence ID" value="NZ_PIPI01000008.1"/>
</dbReference>
<evidence type="ECO:0000256" key="4">
    <source>
        <dbReference type="ARBA" id="ARBA00022692"/>
    </source>
</evidence>
<keyword evidence="3" id="KW-1003">Cell membrane</keyword>
<dbReference type="InterPro" id="IPR042094">
    <property type="entry name" value="T2SS_GspF_sf"/>
</dbReference>
<name>A0A432VQV7_9GAMM</name>
<evidence type="ECO:0000256" key="6">
    <source>
        <dbReference type="ARBA" id="ARBA00023136"/>
    </source>
</evidence>
<dbReference type="Gene3D" id="1.20.81.30">
    <property type="entry name" value="Type II secretion system (T2SS), domain F"/>
    <property type="match status" value="1"/>
</dbReference>
<keyword evidence="5 7" id="KW-1133">Transmembrane helix</keyword>
<evidence type="ECO:0000259" key="8">
    <source>
        <dbReference type="Pfam" id="PF00482"/>
    </source>
</evidence>
<dbReference type="EMBL" id="PIPI01000008">
    <property type="protein sequence ID" value="RUO18619.1"/>
    <property type="molecule type" value="Genomic_DNA"/>
</dbReference>
<evidence type="ECO:0000313" key="10">
    <source>
        <dbReference type="Proteomes" id="UP000288212"/>
    </source>
</evidence>
<evidence type="ECO:0000256" key="5">
    <source>
        <dbReference type="ARBA" id="ARBA00022989"/>
    </source>
</evidence>
<feature type="transmembrane region" description="Helical" evidence="7">
    <location>
        <begin position="299"/>
        <end position="323"/>
    </location>
</feature>
<organism evidence="9 10">
    <name type="scientific">Aliidiomarina haloalkalitolerans</name>
    <dbReference type="NCBI Taxonomy" id="859059"/>
    <lineage>
        <taxon>Bacteria</taxon>
        <taxon>Pseudomonadati</taxon>
        <taxon>Pseudomonadota</taxon>
        <taxon>Gammaproteobacteria</taxon>
        <taxon>Alteromonadales</taxon>
        <taxon>Idiomarinaceae</taxon>
        <taxon>Aliidiomarina</taxon>
    </lineage>
</organism>
<dbReference type="GO" id="GO:0005886">
    <property type="term" value="C:plasma membrane"/>
    <property type="evidence" value="ECO:0007669"/>
    <property type="project" value="UniProtKB-SubCell"/>
</dbReference>
<comment type="subcellular location">
    <subcellularLocation>
        <location evidence="1">Cell membrane</location>
        <topology evidence="1">Multi-pass membrane protein</topology>
    </subcellularLocation>
</comment>
<feature type="transmembrane region" description="Helical" evidence="7">
    <location>
        <begin position="111"/>
        <end position="132"/>
    </location>
</feature>
<accession>A0A432VQV7</accession>
<dbReference type="AlphaFoldDB" id="A0A432VQV7"/>
<feature type="domain" description="Type II secretion system protein GspF" evidence="8">
    <location>
        <begin position="30"/>
        <end position="133"/>
    </location>
</feature>
<dbReference type="Proteomes" id="UP000288212">
    <property type="component" value="Unassembled WGS sequence"/>
</dbReference>
<evidence type="ECO:0000256" key="1">
    <source>
        <dbReference type="ARBA" id="ARBA00004651"/>
    </source>
</evidence>
<dbReference type="PANTHER" id="PTHR30012:SF0">
    <property type="entry name" value="TYPE II SECRETION SYSTEM PROTEIN F-RELATED"/>
    <property type="match status" value="1"/>
</dbReference>
<evidence type="ECO:0000256" key="2">
    <source>
        <dbReference type="ARBA" id="ARBA00005745"/>
    </source>
</evidence>
<evidence type="ECO:0000313" key="9">
    <source>
        <dbReference type="EMBL" id="RUO18619.1"/>
    </source>
</evidence>
<keyword evidence="4 7" id="KW-0812">Transmembrane</keyword>
<proteinExistence type="inferred from homology"/>
<gene>
    <name evidence="9" type="ORF">CWE06_10270</name>
</gene>
<evidence type="ECO:0000256" key="3">
    <source>
        <dbReference type="ARBA" id="ARBA00022475"/>
    </source>
</evidence>
<dbReference type="PANTHER" id="PTHR30012">
    <property type="entry name" value="GENERAL SECRETION PATHWAY PROTEIN"/>
    <property type="match status" value="1"/>
</dbReference>
<comment type="caution">
    <text evidence="9">The sequence shown here is derived from an EMBL/GenBank/DDBJ whole genome shotgun (WGS) entry which is preliminary data.</text>
</comment>
<dbReference type="InterPro" id="IPR018076">
    <property type="entry name" value="T2SS_GspF_dom"/>
</dbReference>
<comment type="similarity">
    <text evidence="2">Belongs to the GSP F family.</text>
</comment>
<sequence length="331" mass="37558">MQISKSTTQRLLQALLYWLRGDIRLGAALQGILLVAEENGDRKLYQSTLAIRTQINNGSSLSHSLRPFLAQDEYALLLLGERFGVILPALERIVATREQAAATVRLLLSKLVYPLSLLVFSTALLALISQYLFPQLLQEQMDHVLRGHAEHWRLVTAGYLIVMLAVMAGFALVWSWRQRKVGGRTRQTNQLLRTSLALYFCESFALSFQGRASFHQIVSVLAQNASIAIRQHAQQMQLSLQGGERVLERIMATGLFSPSALYEIQLLRKEGKNQHDMMLKIKSLIWSRYETQRLRQVNVLAYVCYFFAVVNIGLIIANLAQLIQLTFLQFI</sequence>
<feature type="transmembrane region" description="Helical" evidence="7">
    <location>
        <begin position="152"/>
        <end position="176"/>
    </location>
</feature>
<protein>
    <recommendedName>
        <fullName evidence="8">Type II secretion system protein GspF domain-containing protein</fullName>
    </recommendedName>
</protein>
<dbReference type="InterPro" id="IPR003004">
    <property type="entry name" value="GspF/PilC"/>
</dbReference>
<keyword evidence="6 7" id="KW-0472">Membrane</keyword>
<dbReference type="Pfam" id="PF00482">
    <property type="entry name" value="T2SSF"/>
    <property type="match status" value="1"/>
</dbReference>